<feature type="chain" id="PRO_5006912291" description="Secreted protein" evidence="1">
    <location>
        <begin position="21"/>
        <end position="143"/>
    </location>
</feature>
<keyword evidence="1" id="KW-0732">Signal</keyword>
<organism evidence="2 3">
    <name type="scientific">Legionella brunensis</name>
    <dbReference type="NCBI Taxonomy" id="29422"/>
    <lineage>
        <taxon>Bacteria</taxon>
        <taxon>Pseudomonadati</taxon>
        <taxon>Pseudomonadota</taxon>
        <taxon>Gammaproteobacteria</taxon>
        <taxon>Legionellales</taxon>
        <taxon>Legionellaceae</taxon>
        <taxon>Legionella</taxon>
    </lineage>
</organism>
<proteinExistence type="predicted"/>
<comment type="caution">
    <text evidence="2">The sequence shown here is derived from an EMBL/GenBank/DDBJ whole genome shotgun (WGS) entry which is preliminary data.</text>
</comment>
<name>A0A0W0SSB4_9GAMM</name>
<protein>
    <recommendedName>
        <fullName evidence="4">Secreted protein</fullName>
    </recommendedName>
</protein>
<sequence length="143" mass="15911">MKLKSLLFVCCLGLLTSAFADSRHFHPQANNPNAKAADAKSTAAKGAKYPGYCEIEIINSSYDNIRVYGIFDDGSSLVPFNIYRYEGPHYVDLFYYGYCHAGMNLYIDTFSGYRVYGGYTSVGSTVHVVPYLTNKVKVEITAK</sequence>
<dbReference type="OrthoDB" id="5637477at2"/>
<feature type="signal peptide" evidence="1">
    <location>
        <begin position="1"/>
        <end position="20"/>
    </location>
</feature>
<evidence type="ECO:0000313" key="3">
    <source>
        <dbReference type="Proteomes" id="UP000054742"/>
    </source>
</evidence>
<dbReference type="PATRIC" id="fig|29422.6.peg.834"/>
<keyword evidence="3" id="KW-1185">Reference proteome</keyword>
<evidence type="ECO:0000313" key="2">
    <source>
        <dbReference type="EMBL" id="KTC86306.1"/>
    </source>
</evidence>
<dbReference type="STRING" id="29422.Lbru_0800"/>
<dbReference type="EMBL" id="LNXV01000005">
    <property type="protein sequence ID" value="KTC86306.1"/>
    <property type="molecule type" value="Genomic_DNA"/>
</dbReference>
<accession>A0A0W0SSB4</accession>
<dbReference type="Proteomes" id="UP000054742">
    <property type="component" value="Unassembled WGS sequence"/>
</dbReference>
<gene>
    <name evidence="2" type="ORF">Lbru_0800</name>
</gene>
<dbReference type="RefSeq" id="WP_058440900.1">
    <property type="nucleotide sequence ID" value="NZ_CAAAHU010000010.1"/>
</dbReference>
<evidence type="ECO:0000256" key="1">
    <source>
        <dbReference type="SAM" id="SignalP"/>
    </source>
</evidence>
<dbReference type="AlphaFoldDB" id="A0A0W0SSB4"/>
<evidence type="ECO:0008006" key="4">
    <source>
        <dbReference type="Google" id="ProtNLM"/>
    </source>
</evidence>
<reference evidence="2 3" key="1">
    <citation type="submission" date="2015-11" db="EMBL/GenBank/DDBJ databases">
        <title>Genomic analysis of 38 Legionella species identifies large and diverse effector repertoires.</title>
        <authorList>
            <person name="Burstein D."/>
            <person name="Amaro F."/>
            <person name="Zusman T."/>
            <person name="Lifshitz Z."/>
            <person name="Cohen O."/>
            <person name="Gilbert J.A."/>
            <person name="Pupko T."/>
            <person name="Shuman H.A."/>
            <person name="Segal G."/>
        </authorList>
    </citation>
    <scope>NUCLEOTIDE SEQUENCE [LARGE SCALE GENOMIC DNA]</scope>
    <source>
        <strain evidence="2 3">ATCC 43878</strain>
    </source>
</reference>